<protein>
    <submittedName>
        <fullName evidence="3">Uncharacterized protein</fullName>
    </submittedName>
</protein>
<keyword evidence="2" id="KW-1133">Transmembrane helix</keyword>
<feature type="compositionally biased region" description="Basic and acidic residues" evidence="1">
    <location>
        <begin position="71"/>
        <end position="88"/>
    </location>
</feature>
<feature type="region of interest" description="Disordered" evidence="1">
    <location>
        <begin position="1"/>
        <end position="202"/>
    </location>
</feature>
<accession>A0A9W6HHA9</accession>
<feature type="compositionally biased region" description="Low complexity" evidence="1">
    <location>
        <begin position="172"/>
        <end position="198"/>
    </location>
</feature>
<dbReference type="Proteomes" id="UP001142317">
    <property type="component" value="Unassembled WGS sequence"/>
</dbReference>
<name>A0A9W6HHA9_9MICO</name>
<gene>
    <name evidence="3" type="ORF">GCM10017586_17630</name>
</gene>
<organism evidence="3 4">
    <name type="scientific">Microbacterium imperiale</name>
    <dbReference type="NCBI Taxonomy" id="33884"/>
    <lineage>
        <taxon>Bacteria</taxon>
        <taxon>Bacillati</taxon>
        <taxon>Actinomycetota</taxon>
        <taxon>Actinomycetes</taxon>
        <taxon>Micrococcales</taxon>
        <taxon>Microbacteriaceae</taxon>
        <taxon>Microbacterium</taxon>
    </lineage>
</organism>
<feature type="transmembrane region" description="Helical" evidence="2">
    <location>
        <begin position="255"/>
        <end position="275"/>
    </location>
</feature>
<keyword evidence="2" id="KW-0472">Membrane</keyword>
<keyword evidence="2" id="KW-0812">Transmembrane</keyword>
<evidence type="ECO:0000313" key="3">
    <source>
        <dbReference type="EMBL" id="GLJ80080.1"/>
    </source>
</evidence>
<feature type="compositionally biased region" description="Low complexity" evidence="1">
    <location>
        <begin position="59"/>
        <end position="70"/>
    </location>
</feature>
<proteinExistence type="predicted"/>
<dbReference type="EMBL" id="BSEO01000010">
    <property type="protein sequence ID" value="GLJ80080.1"/>
    <property type="molecule type" value="Genomic_DNA"/>
</dbReference>
<reference evidence="3" key="2">
    <citation type="submission" date="2023-01" db="EMBL/GenBank/DDBJ databases">
        <authorList>
            <person name="Sun Q."/>
            <person name="Evtushenko L."/>
        </authorList>
    </citation>
    <scope>NUCLEOTIDE SEQUENCE</scope>
    <source>
        <strain evidence="3">VKM Ac-1447</strain>
    </source>
</reference>
<feature type="transmembrane region" description="Helical" evidence="2">
    <location>
        <begin position="213"/>
        <end position="235"/>
    </location>
</feature>
<keyword evidence="4" id="KW-1185">Reference proteome</keyword>
<comment type="caution">
    <text evidence="3">The sequence shown here is derived from an EMBL/GenBank/DDBJ whole genome shotgun (WGS) entry which is preliminary data.</text>
</comment>
<feature type="compositionally biased region" description="Low complexity" evidence="1">
    <location>
        <begin position="91"/>
        <end position="110"/>
    </location>
</feature>
<feature type="compositionally biased region" description="Basic and acidic residues" evidence="1">
    <location>
        <begin position="121"/>
        <end position="152"/>
    </location>
</feature>
<reference evidence="3" key="1">
    <citation type="journal article" date="2014" name="Int. J. Syst. Evol. Microbiol.">
        <title>Complete genome sequence of Corynebacterium casei LMG S-19264T (=DSM 44701T), isolated from a smear-ripened cheese.</title>
        <authorList>
            <consortium name="US DOE Joint Genome Institute (JGI-PGF)"/>
            <person name="Walter F."/>
            <person name="Albersmeier A."/>
            <person name="Kalinowski J."/>
            <person name="Ruckert C."/>
        </authorList>
    </citation>
    <scope>NUCLEOTIDE SEQUENCE</scope>
    <source>
        <strain evidence="3">VKM Ac-1447</strain>
    </source>
</reference>
<evidence type="ECO:0000313" key="4">
    <source>
        <dbReference type="Proteomes" id="UP001142317"/>
    </source>
</evidence>
<evidence type="ECO:0000256" key="2">
    <source>
        <dbReference type="SAM" id="Phobius"/>
    </source>
</evidence>
<feature type="transmembrane region" description="Helical" evidence="2">
    <location>
        <begin position="324"/>
        <end position="349"/>
    </location>
</feature>
<dbReference type="RefSeq" id="WP_210006241.1">
    <property type="nucleotide sequence ID" value="NZ_BSEO01000010.1"/>
</dbReference>
<evidence type="ECO:0000256" key="1">
    <source>
        <dbReference type="SAM" id="MobiDB-lite"/>
    </source>
</evidence>
<dbReference type="AlphaFoldDB" id="A0A9W6HHA9"/>
<sequence>MSDPKYGEPVEEPKPVDDVVGSARAGLADAEASRGAVSADDWDNAFAGSGTLPERSAADHSAATDSATSDSSDRDADGNAADADRGVTERSTSSYAAAAAPAAAASSTSADDTWNSPSEWDTPRDGDATPDFETRRDVADARRADADARPEASETATRAYSADDDASRTTTVSASEPAVGSSSAAAAPQPQPIFVQAPEAPTPRGNRGAAGAIGLLAAIAFAIIYLGAHLGIGAIRGDVTVATIGDEALAAVTSWWLWVPVVVFFLAFWILGAFINRGRWGLWVLLGLLVGIASYAGHILGQLFQAPFWNIAPSEALRLVGEQAFAPLALVALVAGRELTIWFGAWVAARGKRVTELNAEAQREYERTLEAGPQLHRY</sequence>
<feature type="transmembrane region" description="Helical" evidence="2">
    <location>
        <begin position="282"/>
        <end position="304"/>
    </location>
</feature>
<feature type="compositionally biased region" description="Basic and acidic residues" evidence="1">
    <location>
        <begin position="1"/>
        <end position="17"/>
    </location>
</feature>